<reference evidence="3 4" key="1">
    <citation type="journal article" date="2019" name="Environ. Microbiol.">
        <title>Species interactions and distinct microbial communities in high Arctic permafrost affected cryosols are associated with the CH4 and CO2 gas fluxes.</title>
        <authorList>
            <person name="Altshuler I."/>
            <person name="Hamel J."/>
            <person name="Turney S."/>
            <person name="Magnuson E."/>
            <person name="Levesque R."/>
            <person name="Greer C."/>
            <person name="Whyte L.G."/>
        </authorList>
    </citation>
    <scope>NUCLEOTIDE SEQUENCE [LARGE SCALE GENOMIC DNA]</scope>
    <source>
        <strain evidence="3 4">S5.20</strain>
    </source>
</reference>
<keyword evidence="2" id="KW-1133">Transmembrane helix</keyword>
<evidence type="ECO:0000313" key="3">
    <source>
        <dbReference type="EMBL" id="TPG28310.1"/>
    </source>
</evidence>
<sequence length="611" mass="67031">MPAGVDPVELVRRYEPVVRFTEGELFFPMAVDAYVEQAALWSRTAGQGERQRLVDHGDLDLEVLCAYARTDVGTTLELRYVPAPLKSGELRQWRRDPHRARFRSTSRFAAVGLLGRIIDSLFRFSLILRGSVPGGLTAALHRRYRHSAAATNFRYYAHISSHGGYVVVQYWFFYAMNDWRSTFGGVNDHEADWEQVTVFLVPVVEDAGPASRPDGSDVLRVGWVAFSSHDETGDDLRRRYDDPDITWVDDTHPVVYSGAGSHSGAYLPGEYLVRVEPPALRRFFAAVSRARGALFPWTRDRPAPGVGIPYVDYKRGDGAHIGPGTVHPWTPVLINAETPWVRDFSGLWGLDTDDPFGGERAPAGPRYERNGTIRPSWADPVGWAGLAKVPATAADYHRAVDTRLTELQQKRAALTAELAAHEAVLQQLNVTVAASLPTLAAGRRRATGAVRALRAQEAATEELRAARRAVVIERELLNRARQEAPPVAGVHAHLRRRALPNVDPDRPPGLLLRFWTEVSLSALLALAGGALVFGSTSSIRVAVAAVLIVMAVEAVLRRKVVAFVLGLCVLASIAGMVFLLVTSLRVAIGALLLLAALALLIANLRAYLGRR</sequence>
<proteinExistence type="predicted"/>
<comment type="caution">
    <text evidence="3">The sequence shown here is derived from an EMBL/GenBank/DDBJ whole genome shotgun (WGS) entry which is preliminary data.</text>
</comment>
<dbReference type="PANTHER" id="PTHR48174">
    <property type="entry name" value="DUF946 FAMILY PROTEIN"/>
    <property type="match status" value="1"/>
</dbReference>
<evidence type="ECO:0000256" key="1">
    <source>
        <dbReference type="SAM" id="Coils"/>
    </source>
</evidence>
<keyword evidence="1" id="KW-0175">Coiled coil</keyword>
<feature type="transmembrane region" description="Helical" evidence="2">
    <location>
        <begin position="563"/>
        <end position="581"/>
    </location>
</feature>
<dbReference type="AlphaFoldDB" id="A0A502DUI5"/>
<evidence type="ECO:0000313" key="4">
    <source>
        <dbReference type="Proteomes" id="UP000320095"/>
    </source>
</evidence>
<keyword evidence="2" id="KW-0812">Transmembrane</keyword>
<accession>A0A502DUI5</accession>
<dbReference type="PANTHER" id="PTHR48174:SF5">
    <property type="entry name" value="VACUOLAR PROTEIN SORTING-ASSOCIATED PROTEIN 62"/>
    <property type="match status" value="1"/>
</dbReference>
<protein>
    <submittedName>
        <fullName evidence="3">Uncharacterized protein</fullName>
    </submittedName>
</protein>
<keyword evidence="4" id="KW-1185">Reference proteome</keyword>
<evidence type="ECO:0000256" key="2">
    <source>
        <dbReference type="SAM" id="Phobius"/>
    </source>
</evidence>
<dbReference type="Proteomes" id="UP000320095">
    <property type="component" value="Unassembled WGS sequence"/>
</dbReference>
<keyword evidence="2" id="KW-0472">Membrane</keyword>
<organism evidence="3 4">
    <name type="scientific">Mycolicibacterium hodleri</name>
    <dbReference type="NCBI Taxonomy" id="49897"/>
    <lineage>
        <taxon>Bacteria</taxon>
        <taxon>Bacillati</taxon>
        <taxon>Actinomycetota</taxon>
        <taxon>Actinomycetes</taxon>
        <taxon>Mycobacteriales</taxon>
        <taxon>Mycobacteriaceae</taxon>
        <taxon>Mycolicibacterium</taxon>
    </lineage>
</organism>
<dbReference type="EMBL" id="RCZG01000018">
    <property type="protein sequence ID" value="TPG28310.1"/>
    <property type="molecule type" value="Genomic_DNA"/>
</dbReference>
<feature type="transmembrane region" description="Helical" evidence="2">
    <location>
        <begin position="587"/>
        <end position="608"/>
    </location>
</feature>
<feature type="coiled-coil region" evidence="1">
    <location>
        <begin position="397"/>
        <end position="431"/>
    </location>
</feature>
<gene>
    <name evidence="3" type="ORF">EAH80_27600</name>
</gene>
<name>A0A502DUI5_9MYCO</name>